<evidence type="ECO:0000256" key="1">
    <source>
        <dbReference type="SAM" id="Coils"/>
    </source>
</evidence>
<dbReference type="Proteomes" id="UP000037460">
    <property type="component" value="Unassembled WGS sequence"/>
</dbReference>
<dbReference type="InterPro" id="IPR001202">
    <property type="entry name" value="WW_dom"/>
</dbReference>
<dbReference type="CDD" id="cd00201">
    <property type="entry name" value="WW"/>
    <property type="match status" value="1"/>
</dbReference>
<name>A0A0M0K2U5_9EUKA</name>
<keyword evidence="5" id="KW-1185">Reference proteome</keyword>
<feature type="region of interest" description="Disordered" evidence="2">
    <location>
        <begin position="852"/>
        <end position="876"/>
    </location>
</feature>
<evidence type="ECO:0000259" key="3">
    <source>
        <dbReference type="PROSITE" id="PS50020"/>
    </source>
</evidence>
<dbReference type="PROSITE" id="PS50020">
    <property type="entry name" value="WW_DOMAIN_2"/>
    <property type="match status" value="1"/>
</dbReference>
<evidence type="ECO:0000256" key="2">
    <source>
        <dbReference type="SAM" id="MobiDB-lite"/>
    </source>
</evidence>
<keyword evidence="1" id="KW-0175">Coiled coil</keyword>
<evidence type="ECO:0000313" key="4">
    <source>
        <dbReference type="EMBL" id="KOO32708.1"/>
    </source>
</evidence>
<organism evidence="4 5">
    <name type="scientific">Chrysochromulina tobinii</name>
    <dbReference type="NCBI Taxonomy" id="1460289"/>
    <lineage>
        <taxon>Eukaryota</taxon>
        <taxon>Haptista</taxon>
        <taxon>Haptophyta</taxon>
        <taxon>Prymnesiophyceae</taxon>
        <taxon>Prymnesiales</taxon>
        <taxon>Chrysochromulinaceae</taxon>
        <taxon>Chrysochromulina</taxon>
    </lineage>
</organism>
<proteinExistence type="predicted"/>
<sequence>MRDGARKNEAMSAYLDHELPALERVARERVEASATLHLTMPVDAMADDESLQQGLQEDLEDLCGLNPVFDGAGKKQAGSAAARIVFKEVQAASKHGGMQTSRVTMGVLEGPGRPVEEIMQMLRDGDRGGAHPATFRRCSKILSDAPQHMALRIENPKLHLVELLSVSTAPATIIVHDARTLFDRRAELEADLKAARAALRPLQAKEMVATAAQAQLWKLEGVEEALSQCQNPRLIELKERERAARPRLLQLAAGSEAAIEEFKEQQQAVLRLEAKVECLSRLIEGAKAEAEGAPAPAPAPTVSEETLSLADEKAKERELRYQQWRGYSFNVSREVTQTLLRERRQHDQRMRAFEATAPKVSSKATARRKYVCQGTLQVLKKLRQADKAAHPSQVPAWAPSVSLVAYHRHMKRDETFQMEAIKSMAREAARVLSSCAQPGAAKGGYWNQMKATIQMSPPLVLFDETIFDETLLQRAAAEMGVDLSVSEGDGPETTGLGALPFVIHFLRAPLPYPFREIPTDHFGAGAKGAAKGAASARSRRYITGALKPAEPPNTAPKPIAGLSGAPTAASAKGSTGGAVVGASPVPPSLNRQASTLVTAPVPIPTPPQALRFENVLSGEKVALHPMRHVYARLAKRAEKLTLKRRQPDDTSPEAWMEFVEPGSGIIYYYCFLAGSQRREYEFPKVLPVGVANSLTVKTTKEMQSERLRRRMVQKMRNLTPGALEAMRINLEAETKSKPRRAAFLSKMPLPVGRIVATAQYLGIDPLSQAHLMWIASAALCDYHSPTLAIGWERRKSRDPKATLPHYYFNMTLGTVQWEHPAFTQWRSVLHELLAAERTAIGMDAHNASLEAIAKPDPRNPKPMLWVTETQARPQSR</sequence>
<comment type="caution">
    <text evidence="4">The sequence shown here is derived from an EMBL/GenBank/DDBJ whole genome shotgun (WGS) entry which is preliminary data.</text>
</comment>
<dbReference type="OrthoDB" id="6344460at2759"/>
<dbReference type="AlphaFoldDB" id="A0A0M0K2U5"/>
<feature type="coiled-coil region" evidence="1">
    <location>
        <begin position="255"/>
        <end position="289"/>
    </location>
</feature>
<dbReference type="EMBL" id="JWZX01001702">
    <property type="protein sequence ID" value="KOO32708.1"/>
    <property type="molecule type" value="Genomic_DNA"/>
</dbReference>
<reference evidence="5" key="1">
    <citation type="journal article" date="2015" name="PLoS Genet.">
        <title>Genome Sequence and Transcriptome Analyses of Chrysochromulina tobin: Metabolic Tools for Enhanced Algal Fitness in the Prominent Order Prymnesiales (Haptophyceae).</title>
        <authorList>
            <person name="Hovde B.T."/>
            <person name="Deodato C.R."/>
            <person name="Hunsperger H.M."/>
            <person name="Ryken S.A."/>
            <person name="Yost W."/>
            <person name="Jha R.K."/>
            <person name="Patterson J."/>
            <person name="Monnat R.J. Jr."/>
            <person name="Barlow S.B."/>
            <person name="Starkenburg S.R."/>
            <person name="Cattolico R.A."/>
        </authorList>
    </citation>
    <scope>NUCLEOTIDE SEQUENCE</scope>
    <source>
        <strain evidence="5">CCMP291</strain>
    </source>
</reference>
<feature type="domain" description="WW" evidence="3">
    <location>
        <begin position="785"/>
        <end position="822"/>
    </location>
</feature>
<feature type="compositionally biased region" description="Low complexity" evidence="2">
    <location>
        <begin position="563"/>
        <end position="573"/>
    </location>
</feature>
<evidence type="ECO:0000313" key="5">
    <source>
        <dbReference type="Proteomes" id="UP000037460"/>
    </source>
</evidence>
<feature type="coiled-coil region" evidence="1">
    <location>
        <begin position="178"/>
        <end position="205"/>
    </location>
</feature>
<protein>
    <recommendedName>
        <fullName evidence="3">WW domain-containing protein</fullName>
    </recommendedName>
</protein>
<feature type="compositionally biased region" description="Polar residues" evidence="2">
    <location>
        <begin position="867"/>
        <end position="876"/>
    </location>
</feature>
<feature type="region of interest" description="Disordered" evidence="2">
    <location>
        <begin position="546"/>
        <end position="585"/>
    </location>
</feature>
<accession>A0A0M0K2U5</accession>
<gene>
    <name evidence="4" type="ORF">Ctob_006510</name>
</gene>